<dbReference type="GO" id="GO:0009507">
    <property type="term" value="C:chloroplast"/>
    <property type="evidence" value="ECO:0007669"/>
    <property type="project" value="UniProtKB-SubCell"/>
</dbReference>
<evidence type="ECO:0000256" key="5">
    <source>
        <dbReference type="ARBA" id="ARBA00022640"/>
    </source>
</evidence>
<dbReference type="InterPro" id="IPR008930">
    <property type="entry name" value="Terpenoid_cyclase/PrenylTrfase"/>
</dbReference>
<comment type="subcellular location">
    <subcellularLocation>
        <location evidence="2">Plastid</location>
        <location evidence="2">Chloroplast</location>
    </subcellularLocation>
</comment>
<dbReference type="SFLD" id="SFLDG01019">
    <property type="entry name" value="Terpene_Cyclase_Like_1_C_Termi"/>
    <property type="match status" value="1"/>
</dbReference>
<dbReference type="GO" id="GO:0010333">
    <property type="term" value="F:terpene synthase activity"/>
    <property type="evidence" value="ECO:0007669"/>
    <property type="project" value="InterPro"/>
</dbReference>
<dbReference type="InterPro" id="IPR001906">
    <property type="entry name" value="Terpene_synth_N"/>
</dbReference>
<dbReference type="SUPFAM" id="SSF48239">
    <property type="entry name" value="Terpenoid cyclases/Protein prenyltransferases"/>
    <property type="match status" value="1"/>
</dbReference>
<keyword evidence="5" id="KW-0934">Plastid</keyword>
<dbReference type="Gene3D" id="1.10.600.10">
    <property type="entry name" value="Farnesyl Diphosphate Synthase"/>
    <property type="match status" value="1"/>
</dbReference>
<keyword evidence="8" id="KW-0809">Transit peptide</keyword>
<evidence type="ECO:0000256" key="6">
    <source>
        <dbReference type="ARBA" id="ARBA00022723"/>
    </source>
</evidence>
<evidence type="ECO:0000256" key="8">
    <source>
        <dbReference type="ARBA" id="ARBA00022946"/>
    </source>
</evidence>
<dbReference type="InterPro" id="IPR005630">
    <property type="entry name" value="Terpene_synthase_metal-bd"/>
</dbReference>
<evidence type="ECO:0000256" key="1">
    <source>
        <dbReference type="ARBA" id="ARBA00001946"/>
    </source>
</evidence>
<dbReference type="PANTHER" id="PTHR31225:SF9">
    <property type="entry name" value="TERPENE SYNTHASE 10"/>
    <property type="match status" value="1"/>
</dbReference>
<dbReference type="Proteomes" id="UP001190926">
    <property type="component" value="Unassembled WGS sequence"/>
</dbReference>
<organism evidence="13 14">
    <name type="scientific">Perilla frutescens var. hirtella</name>
    <name type="common">Perilla citriodora</name>
    <name type="synonym">Perilla setoyensis</name>
    <dbReference type="NCBI Taxonomy" id="608512"/>
    <lineage>
        <taxon>Eukaryota</taxon>
        <taxon>Viridiplantae</taxon>
        <taxon>Streptophyta</taxon>
        <taxon>Embryophyta</taxon>
        <taxon>Tracheophyta</taxon>
        <taxon>Spermatophyta</taxon>
        <taxon>Magnoliopsida</taxon>
        <taxon>eudicotyledons</taxon>
        <taxon>Gunneridae</taxon>
        <taxon>Pentapetalae</taxon>
        <taxon>asterids</taxon>
        <taxon>lamiids</taxon>
        <taxon>Lamiales</taxon>
        <taxon>Lamiaceae</taxon>
        <taxon>Nepetoideae</taxon>
        <taxon>Elsholtzieae</taxon>
        <taxon>Perilla</taxon>
    </lineage>
</organism>
<keyword evidence="7" id="KW-0460">Magnesium</keyword>
<keyword evidence="14" id="KW-1185">Reference proteome</keyword>
<evidence type="ECO:0000256" key="2">
    <source>
        <dbReference type="ARBA" id="ARBA00004229"/>
    </source>
</evidence>
<dbReference type="InterPro" id="IPR008949">
    <property type="entry name" value="Isoprenoid_synthase_dom_sf"/>
</dbReference>
<keyword evidence="4" id="KW-0150">Chloroplast</keyword>
<dbReference type="GO" id="GO:0016099">
    <property type="term" value="P:monoterpenoid biosynthetic process"/>
    <property type="evidence" value="ECO:0007669"/>
    <property type="project" value="UniProtKB-ARBA"/>
</dbReference>
<feature type="compositionally biased region" description="Basic residues" evidence="10">
    <location>
        <begin position="11"/>
        <end position="21"/>
    </location>
</feature>
<dbReference type="InterPro" id="IPR036965">
    <property type="entry name" value="Terpene_synth_N_sf"/>
</dbReference>
<dbReference type="Gene3D" id="1.50.10.130">
    <property type="entry name" value="Terpene synthase, N-terminal domain"/>
    <property type="match status" value="1"/>
</dbReference>
<dbReference type="CDD" id="cd00684">
    <property type="entry name" value="Terpene_cyclase_plant_C1"/>
    <property type="match status" value="1"/>
</dbReference>
<reference evidence="13 14" key="1">
    <citation type="journal article" date="2021" name="Nat. Commun.">
        <title>Incipient diploidization of the medicinal plant Perilla within 10,000 years.</title>
        <authorList>
            <person name="Zhang Y."/>
            <person name="Shen Q."/>
            <person name="Leng L."/>
            <person name="Zhang D."/>
            <person name="Chen S."/>
            <person name="Shi Y."/>
            <person name="Ning Z."/>
            <person name="Chen S."/>
        </authorList>
    </citation>
    <scope>NUCLEOTIDE SEQUENCE [LARGE SCALE GENOMIC DNA]</scope>
    <source>
        <strain evidence="14">cv. PC099</strain>
    </source>
</reference>
<comment type="similarity">
    <text evidence="9">Belongs to the terpene synthase family. Tpsb subfamily.</text>
</comment>
<dbReference type="SFLD" id="SFLDS00005">
    <property type="entry name" value="Isoprenoid_Synthase_Type_I"/>
    <property type="match status" value="1"/>
</dbReference>
<comment type="caution">
    <text evidence="13">The sequence shown here is derived from an EMBL/GenBank/DDBJ whole genome shotgun (WGS) entry which is preliminary data.</text>
</comment>
<accession>A0AAD4PBU9</accession>
<dbReference type="GO" id="GO:0000287">
    <property type="term" value="F:magnesium ion binding"/>
    <property type="evidence" value="ECO:0007669"/>
    <property type="project" value="InterPro"/>
</dbReference>
<feature type="domain" description="Terpene synthase metal-binding" evidence="12">
    <location>
        <begin position="338"/>
        <end position="579"/>
    </location>
</feature>
<evidence type="ECO:0000313" key="14">
    <source>
        <dbReference type="Proteomes" id="UP001190926"/>
    </source>
</evidence>
<dbReference type="FunFam" id="1.10.600.10:FF:000007">
    <property type="entry name" value="Isoprene synthase, chloroplastic"/>
    <property type="match status" value="1"/>
</dbReference>
<dbReference type="GO" id="GO:0016102">
    <property type="term" value="P:diterpenoid biosynthetic process"/>
    <property type="evidence" value="ECO:0007669"/>
    <property type="project" value="InterPro"/>
</dbReference>
<dbReference type="InterPro" id="IPR044814">
    <property type="entry name" value="Terpene_cyclase_plant_C1"/>
</dbReference>
<evidence type="ECO:0000259" key="12">
    <source>
        <dbReference type="Pfam" id="PF03936"/>
    </source>
</evidence>
<feature type="domain" description="Terpene synthase N-terminal" evidence="11">
    <location>
        <begin position="105"/>
        <end position="269"/>
    </location>
</feature>
<comment type="cofactor">
    <cofactor evidence="1">
        <name>Mg(2+)</name>
        <dbReference type="ChEBI" id="CHEBI:18420"/>
    </cofactor>
</comment>
<sequence length="635" mass="74270">MHNLATNFTKLPKKHSQKTKTKREITQNKISSDKEMSSIIMHTAIPNNKPSKYVDNIISKQNPRLRRSSPTCMRRHRRPSSLQLHASYQLESPPRRTGNYKPTLWDFDRIQSLNSVYTEEKYTTRASELIVQVKKLLEAESDWFGQLELIDQLQKLGLSYHFNEEINQILNSIYLEQKYYGKTEDRDLYSTSLAFRLLRQHGLKVSQDVFDGFKNEKGDFEARLGDNIEGVLQMYEASFLLVEGEMTMEAARVFSTEILQKKLDEGGVDDEQLSALLRRSLELPLHWCVQRPNARWFIQAYSARSDANPALLDLAKLDFNIVQAAHQNELKQISRWWKETRMAEKLPFARDRLVENYIWNIGLLFEPQYGHARIMTTKLFVLITVIDDVFDVYGTLEETQLFNDTILRWDVESIEKLPDYMQICYLALDNFINEMAYDVLKEQGILIIQDLRKSWSDLCSAYAKEAEWYHMGYTPTLDEYMSVSWISISAHTILLWVFVLITNPLEKELLQKWDNYHQIDIIRCSAFVLRLADDLGTSPFELKRGDVPKAVECHMNETGASREEAKQHVWTMLWETWKKMNEESFGNSPFSKDFMRSAADLGRQAQYMYQHGDGHGIRNREMEERILGLIFDPIV</sequence>
<feature type="region of interest" description="Disordered" evidence="10">
    <location>
        <begin position="1"/>
        <end position="26"/>
    </location>
</feature>
<dbReference type="EMBL" id="SDAM02000059">
    <property type="protein sequence ID" value="KAH6833097.1"/>
    <property type="molecule type" value="Genomic_DNA"/>
</dbReference>
<dbReference type="SFLD" id="SFLDG01014">
    <property type="entry name" value="Terpene_Cyclase_Like_1_N-term"/>
    <property type="match status" value="1"/>
</dbReference>
<name>A0AAD4PBU9_PERFH</name>
<evidence type="ECO:0000256" key="4">
    <source>
        <dbReference type="ARBA" id="ARBA00022528"/>
    </source>
</evidence>
<dbReference type="InterPro" id="IPR034741">
    <property type="entry name" value="Terpene_cyclase-like_1_C"/>
</dbReference>
<evidence type="ECO:0000256" key="9">
    <source>
        <dbReference type="ARBA" id="ARBA00033744"/>
    </source>
</evidence>
<comment type="subunit">
    <text evidence="3">Monomer.</text>
</comment>
<dbReference type="Pfam" id="PF03936">
    <property type="entry name" value="Terpene_synth_C"/>
    <property type="match status" value="1"/>
</dbReference>
<evidence type="ECO:0000313" key="13">
    <source>
        <dbReference type="EMBL" id="KAH6833097.1"/>
    </source>
</evidence>
<dbReference type="FunFam" id="1.50.10.130:FF:000001">
    <property type="entry name" value="Isoprene synthase, chloroplastic"/>
    <property type="match status" value="1"/>
</dbReference>
<evidence type="ECO:0000259" key="11">
    <source>
        <dbReference type="Pfam" id="PF01397"/>
    </source>
</evidence>
<keyword evidence="6" id="KW-0479">Metal-binding</keyword>
<evidence type="ECO:0000256" key="10">
    <source>
        <dbReference type="SAM" id="MobiDB-lite"/>
    </source>
</evidence>
<protein>
    <submittedName>
        <fullName evidence="13">Uncharacterized protein</fullName>
    </submittedName>
</protein>
<dbReference type="PANTHER" id="PTHR31225">
    <property type="entry name" value="OS04G0344100 PROTEIN-RELATED"/>
    <property type="match status" value="1"/>
</dbReference>
<gene>
    <name evidence="13" type="ORF">C2S53_002961</name>
</gene>
<dbReference type="AlphaFoldDB" id="A0AAD4PBU9"/>
<evidence type="ECO:0000256" key="3">
    <source>
        <dbReference type="ARBA" id="ARBA00011245"/>
    </source>
</evidence>
<dbReference type="SUPFAM" id="SSF48576">
    <property type="entry name" value="Terpenoid synthases"/>
    <property type="match status" value="1"/>
</dbReference>
<evidence type="ECO:0000256" key="7">
    <source>
        <dbReference type="ARBA" id="ARBA00022842"/>
    </source>
</evidence>
<dbReference type="Pfam" id="PF01397">
    <property type="entry name" value="Terpene_synth"/>
    <property type="match status" value="1"/>
</dbReference>
<proteinExistence type="inferred from homology"/>
<dbReference type="InterPro" id="IPR050148">
    <property type="entry name" value="Terpene_synthase-like"/>
</dbReference>